<dbReference type="AlphaFoldDB" id="A0AAE9DMC4"/>
<protein>
    <submittedName>
        <fullName evidence="1">Uncharacterized protein</fullName>
    </submittedName>
</protein>
<reference evidence="1 2" key="1">
    <citation type="submission" date="2022-05" db="EMBL/GenBank/DDBJ databases">
        <title>Chromosome-level reference genomes for two strains of Caenorhabditis briggsae: an improved platform for comparative genomics.</title>
        <authorList>
            <person name="Stevens L."/>
            <person name="Andersen E.C."/>
        </authorList>
    </citation>
    <scope>NUCLEOTIDE SEQUENCE [LARGE SCALE GENOMIC DNA]</scope>
    <source>
        <strain evidence="1">QX1410_ONT</strain>
        <tissue evidence="1">Whole-organism</tissue>
    </source>
</reference>
<dbReference type="EMBL" id="CP090892">
    <property type="protein sequence ID" value="ULU08006.1"/>
    <property type="molecule type" value="Genomic_DNA"/>
</dbReference>
<accession>A0AAE9DMC4</accession>
<name>A0AAE9DMC4_CAEBR</name>
<evidence type="ECO:0000313" key="1">
    <source>
        <dbReference type="EMBL" id="ULU08006.1"/>
    </source>
</evidence>
<sequence>MNSSTLSEMSEFIIERLQIEYIHKHESLLPIKDNFSALQKIAAEPLNLTMFNETFLKRPSEQMKLAQLPFYATQSLIIGLKYFENLHKAVQLAEDVFSSVSSLSYKTSSSSSILSDTFLNQTILQVQYDEKFLKILRSAIEPVHNFIGGLSKIDNRLKELGQFWLGKINDIDRFLKLHDKFFPGLDLTF</sequence>
<proteinExistence type="predicted"/>
<dbReference type="Proteomes" id="UP000827892">
    <property type="component" value="Chromosome II"/>
</dbReference>
<evidence type="ECO:0000313" key="2">
    <source>
        <dbReference type="Proteomes" id="UP000827892"/>
    </source>
</evidence>
<organism evidence="1 2">
    <name type="scientific">Caenorhabditis briggsae</name>
    <dbReference type="NCBI Taxonomy" id="6238"/>
    <lineage>
        <taxon>Eukaryota</taxon>
        <taxon>Metazoa</taxon>
        <taxon>Ecdysozoa</taxon>
        <taxon>Nematoda</taxon>
        <taxon>Chromadorea</taxon>
        <taxon>Rhabditida</taxon>
        <taxon>Rhabditina</taxon>
        <taxon>Rhabditomorpha</taxon>
        <taxon>Rhabditoidea</taxon>
        <taxon>Rhabditidae</taxon>
        <taxon>Peloderinae</taxon>
        <taxon>Caenorhabditis</taxon>
    </lineage>
</organism>
<gene>
    <name evidence="1" type="ORF">L3Y34_019222</name>
</gene>